<dbReference type="OrthoDB" id="10688157at2759"/>
<evidence type="ECO:0000313" key="1">
    <source>
        <dbReference type="EMBL" id="CDW37770.1"/>
    </source>
</evidence>
<protein>
    <submittedName>
        <fullName evidence="1">Uncharacterized protein</fullName>
    </submittedName>
</protein>
<organism evidence="1">
    <name type="scientific">Lepeophtheirus salmonis</name>
    <name type="common">Salmon louse</name>
    <name type="synonym">Caligus salmonis</name>
    <dbReference type="NCBI Taxonomy" id="72036"/>
    <lineage>
        <taxon>Eukaryota</taxon>
        <taxon>Metazoa</taxon>
        <taxon>Ecdysozoa</taxon>
        <taxon>Arthropoda</taxon>
        <taxon>Crustacea</taxon>
        <taxon>Multicrustacea</taxon>
        <taxon>Hexanauplia</taxon>
        <taxon>Copepoda</taxon>
        <taxon>Siphonostomatoida</taxon>
        <taxon>Caligidae</taxon>
        <taxon>Lepeophtheirus</taxon>
    </lineage>
</organism>
<dbReference type="EMBL" id="HACA01020409">
    <property type="protein sequence ID" value="CDW37770.1"/>
    <property type="molecule type" value="Transcribed_RNA"/>
</dbReference>
<proteinExistence type="predicted"/>
<accession>A0A0K2UI38</accession>
<name>A0A0K2UI38_LEPSM</name>
<dbReference type="AlphaFoldDB" id="A0A0K2UI38"/>
<reference evidence="1" key="1">
    <citation type="submission" date="2014-05" db="EMBL/GenBank/DDBJ databases">
        <authorList>
            <person name="Chronopoulou M."/>
        </authorList>
    </citation>
    <scope>NUCLEOTIDE SEQUENCE</scope>
    <source>
        <tissue evidence="1">Whole organism</tissue>
    </source>
</reference>
<dbReference type="EMBL" id="HACA01020410">
    <property type="protein sequence ID" value="CDW37771.1"/>
    <property type="molecule type" value="Transcribed_RNA"/>
</dbReference>
<sequence length="356" mass="39925">MYNLTNISQQIYPSFNNMVNIPNLEGTIIYGKESENEIFLPYLKSLDDSSKNYENIHRHVHKKAEQIGNVKGRNFDYIGTAITVAVRILSFLTGTFQRNNLNKNDISQELLNSSLEPLSLENVSTDNHDRVNSNPESFDIAMGTLMAFGGKYLRRTVVWIFDQIQSNPLDKIENNAIGGYLESLNTNELETLATKAVAAGANPIKLQEAFITAQNTGNWNDLELEIASVLGPEAVGGQSVGSGSFIEKIIGHASFLFQPNLKSDQNSFLSNNSLSSDPESGVSGPIYYYQWVQNTVNRLDKIITNEPDPNYPQKTTFLQRFVKEFKLEKEAFTFQKKVNSIIKLVNSYLGDESNKK</sequence>